<keyword evidence="3" id="KW-1185">Reference proteome</keyword>
<dbReference type="Pfam" id="PF06629">
    <property type="entry name" value="MipA"/>
    <property type="match status" value="1"/>
</dbReference>
<accession>A0ABQ6AJG6</accession>
<proteinExistence type="predicted"/>
<evidence type="ECO:0000256" key="1">
    <source>
        <dbReference type="SAM" id="SignalP"/>
    </source>
</evidence>
<dbReference type="EMBL" id="BSOU01000007">
    <property type="protein sequence ID" value="GLR76022.1"/>
    <property type="molecule type" value="Genomic_DNA"/>
</dbReference>
<feature type="chain" id="PRO_5045041149" description="MltA-interacting MipA family protein" evidence="1">
    <location>
        <begin position="27"/>
        <end position="451"/>
    </location>
</feature>
<reference evidence="3" key="1">
    <citation type="journal article" date="2019" name="Int. J. Syst. Evol. Microbiol.">
        <title>The Global Catalogue of Microorganisms (GCM) 10K type strain sequencing project: providing services to taxonomists for standard genome sequencing and annotation.</title>
        <authorList>
            <consortium name="The Broad Institute Genomics Platform"/>
            <consortium name="The Broad Institute Genome Sequencing Center for Infectious Disease"/>
            <person name="Wu L."/>
            <person name="Ma J."/>
        </authorList>
    </citation>
    <scope>NUCLEOTIDE SEQUENCE [LARGE SCALE GENOMIC DNA]</scope>
    <source>
        <strain evidence="3">NBRC 105001</strain>
    </source>
</reference>
<organism evidence="2 3">
    <name type="scientific">Aliivibrio sifiae</name>
    <dbReference type="NCBI Taxonomy" id="566293"/>
    <lineage>
        <taxon>Bacteria</taxon>
        <taxon>Pseudomonadati</taxon>
        <taxon>Pseudomonadota</taxon>
        <taxon>Gammaproteobacteria</taxon>
        <taxon>Vibrionales</taxon>
        <taxon>Vibrionaceae</taxon>
        <taxon>Aliivibrio</taxon>
    </lineage>
</organism>
<gene>
    <name evidence="2" type="ORF">GCM10007855_28960</name>
</gene>
<comment type="caution">
    <text evidence="2">The sequence shown here is derived from an EMBL/GenBank/DDBJ whole genome shotgun (WGS) entry which is preliminary data.</text>
</comment>
<evidence type="ECO:0000313" key="2">
    <source>
        <dbReference type="EMBL" id="GLR76022.1"/>
    </source>
</evidence>
<sequence>MYKYIFNLKHLFFLTASFFVANLVNAEETGNDEEKQNIINTSAEKEKQWGIAGVVRTASIPYATDTETVSTFIPMMFFENDYVFINGMEGGIFLYQESDWQFSALMRLRYFDLPKEAQNQAGGDVVDTGFQARYHINEEWFFDSELMVDPEFRAYMNFRLGAEIESGDWWFNPSIETRWKEAEFNNYYYGLNDDTNDRLSAGVDVKAGFMSRYHVTSNLYLLGGSYVSRLDDSAYSSEYIDNRWEFEYFLGVGFFTDSSTSSRKDIKNKPYLRIAHGWATPSNIGDIINLDSEKDPYNNQMTSVFYGLPLTDELFSLPIDLYLTPGYVQHWKSDVQDLSSEFVVAIKAYATIPWPTKWRFGVAEGLSYINNVSYIEQSEMDRKGYKESKLLNYLDFSFDVNLGDLFNHRDLDGVWVGYSIHHRSAIFENSSQYGRIKGGSNYNSIYVQFDI</sequence>
<evidence type="ECO:0000313" key="3">
    <source>
        <dbReference type="Proteomes" id="UP001156660"/>
    </source>
</evidence>
<keyword evidence="1" id="KW-0732">Signal</keyword>
<name>A0ABQ6AJG6_9GAMM</name>
<dbReference type="InterPro" id="IPR010583">
    <property type="entry name" value="MipA"/>
</dbReference>
<evidence type="ECO:0008006" key="4">
    <source>
        <dbReference type="Google" id="ProtNLM"/>
    </source>
</evidence>
<protein>
    <recommendedName>
        <fullName evidence="4">MltA-interacting MipA family protein</fullName>
    </recommendedName>
</protein>
<dbReference type="Proteomes" id="UP001156660">
    <property type="component" value="Unassembled WGS sequence"/>
</dbReference>
<feature type="signal peptide" evidence="1">
    <location>
        <begin position="1"/>
        <end position="26"/>
    </location>
</feature>